<dbReference type="AlphaFoldDB" id="A0A7S1WXY6"/>
<proteinExistence type="predicted"/>
<dbReference type="InterPro" id="IPR011990">
    <property type="entry name" value="TPR-like_helical_dom_sf"/>
</dbReference>
<organism evidence="2">
    <name type="scientific">Alexandrium catenella</name>
    <name type="common">Red tide dinoflagellate</name>
    <name type="synonym">Gonyaulax catenella</name>
    <dbReference type="NCBI Taxonomy" id="2925"/>
    <lineage>
        <taxon>Eukaryota</taxon>
        <taxon>Sar</taxon>
        <taxon>Alveolata</taxon>
        <taxon>Dinophyceae</taxon>
        <taxon>Gonyaulacales</taxon>
        <taxon>Pyrocystaceae</taxon>
        <taxon>Alexandrium</taxon>
    </lineage>
</organism>
<protein>
    <submittedName>
        <fullName evidence="2">Uncharacterized protein</fullName>
    </submittedName>
</protein>
<dbReference type="SUPFAM" id="SSF48452">
    <property type="entry name" value="TPR-like"/>
    <property type="match status" value="1"/>
</dbReference>
<dbReference type="Gene3D" id="1.25.40.10">
    <property type="entry name" value="Tetratricopeptide repeat domain"/>
    <property type="match status" value="2"/>
</dbReference>
<keyword evidence="1" id="KW-0175">Coiled coil</keyword>
<accession>A0A7S1WXY6</accession>
<evidence type="ECO:0000256" key="1">
    <source>
        <dbReference type="SAM" id="Coils"/>
    </source>
</evidence>
<reference evidence="2" key="1">
    <citation type="submission" date="2021-01" db="EMBL/GenBank/DDBJ databases">
        <authorList>
            <person name="Corre E."/>
            <person name="Pelletier E."/>
            <person name="Niang G."/>
            <person name="Scheremetjew M."/>
            <person name="Finn R."/>
            <person name="Kale V."/>
            <person name="Holt S."/>
            <person name="Cochrane G."/>
            <person name="Meng A."/>
            <person name="Brown T."/>
            <person name="Cohen L."/>
        </authorList>
    </citation>
    <scope>NUCLEOTIDE SEQUENCE</scope>
    <source>
        <strain evidence="2">OF101</strain>
    </source>
</reference>
<feature type="coiled-coil region" evidence="1">
    <location>
        <begin position="489"/>
        <end position="516"/>
    </location>
</feature>
<gene>
    <name evidence="2" type="ORF">ACAT0790_LOCUS69805</name>
</gene>
<evidence type="ECO:0000313" key="2">
    <source>
        <dbReference type="EMBL" id="CAD9193028.1"/>
    </source>
</evidence>
<dbReference type="EMBL" id="HBGE01117064">
    <property type="protein sequence ID" value="CAD9193028.1"/>
    <property type="molecule type" value="Transcribed_RNA"/>
</dbReference>
<name>A0A7S1WXY6_ALECA</name>
<sequence length="615" mass="68173">MAQAIWDQSIWAQGCPPPASCSARLPRAMSAASFRAGVLVCQQYSKDDAWEMPALRSLVTELGLDEQEVDPLVSGAFAELGKTGGSMSFLEFMRWLYGAKTQTARPPDPADPTLGDPLRGVSVHHLSTDFMRQVEGVGLGRDSKVYDVEPLVIRPPGEQMWCPRDGQLGAAYVDTLRGEDNAGKSTIMLSYTWGYPIGDIVDSLVAYCQREELDPKRVYVWICCMCVNQHEVIGTSMAGHTVSFEDFQEVFGSRVRDIGHVVPLMTPWNNPRYLTRVWCVYEMYTAINSSVKTSIIMPPKEEEAFRKALREQTGLDDVWRDLGNVDAESAQASVEADRKNILALVEKSPGFKEFNSAVVIKLKSWMVDSSEGYLRMGLEGVATVDDSALLGVCLSVNKMLRWSGEYDRASALLERAARRVASVDSADAANLLRQVGILRRKSRDFAGAGEALAQARGISERIGGMRTPDGALLLMNMGILQAEQNIDGAASLFSQAEDLAAELKLLETNIAGLTYQWWGYFERRRNCLDRAEELYAKAVKAFEKTGALKTPLGKSMNQELGELKQAQGDLRGALEHYEKALVAHTKFSLVDSVEFRPIRECIDDVVRRLESRPRS</sequence>